<sequence>MNMAVAFILLAPLDILLSVLFRNRRPWFFTWLWSKWVFLMGGIRYKLEGKENLIPGEKYVFMSNHTHEADIALLYLALKRDIVFVSKGEFKKFPFAGWYAALKGHIFVDRSNPTGAQYTMMKAAEKLKRHLRSVVIFPEGTYFKDRVIRPFMPGGAVLAVGTGMKVVPVAIHSMANIDSLLIKGTWKNPLKVIIGKPFSVEGKTYDDRYDVATKTRNAVLDLLSSDYSSTGTNGKNSHQERVEE</sequence>
<reference evidence="7" key="1">
    <citation type="submission" date="2018-05" db="EMBL/GenBank/DDBJ databases">
        <authorList>
            <person name="Lanie J.A."/>
            <person name="Ng W.-L."/>
            <person name="Kazmierczak K.M."/>
            <person name="Andrzejewski T.M."/>
            <person name="Davidsen T.M."/>
            <person name="Wayne K.J."/>
            <person name="Tettelin H."/>
            <person name="Glass J.I."/>
            <person name="Rusch D."/>
            <person name="Podicherti R."/>
            <person name="Tsui H.-C.T."/>
            <person name="Winkler M.E."/>
        </authorList>
    </citation>
    <scope>NUCLEOTIDE SEQUENCE</scope>
</reference>
<dbReference type="GO" id="GO:0006654">
    <property type="term" value="P:phosphatidic acid biosynthetic process"/>
    <property type="evidence" value="ECO:0007669"/>
    <property type="project" value="TreeGrafter"/>
</dbReference>
<evidence type="ECO:0000313" key="7">
    <source>
        <dbReference type="EMBL" id="SVA58060.1"/>
    </source>
</evidence>
<keyword evidence="5" id="KW-0012">Acyltransferase</keyword>
<dbReference type="EMBL" id="UINC01013436">
    <property type="protein sequence ID" value="SVA58060.1"/>
    <property type="molecule type" value="Genomic_DNA"/>
</dbReference>
<comment type="pathway">
    <text evidence="1">Lipid metabolism.</text>
</comment>
<keyword evidence="2" id="KW-0444">Lipid biosynthesis</keyword>
<proteinExistence type="predicted"/>
<evidence type="ECO:0000256" key="1">
    <source>
        <dbReference type="ARBA" id="ARBA00005189"/>
    </source>
</evidence>
<protein>
    <recommendedName>
        <fullName evidence="6">Phospholipid/glycerol acyltransferase domain-containing protein</fullName>
    </recommendedName>
</protein>
<dbReference type="GO" id="GO:0003841">
    <property type="term" value="F:1-acylglycerol-3-phosphate O-acyltransferase activity"/>
    <property type="evidence" value="ECO:0007669"/>
    <property type="project" value="TreeGrafter"/>
</dbReference>
<keyword evidence="3" id="KW-0808">Transferase</keyword>
<evidence type="ECO:0000256" key="2">
    <source>
        <dbReference type="ARBA" id="ARBA00022516"/>
    </source>
</evidence>
<dbReference type="SMART" id="SM00563">
    <property type="entry name" value="PlsC"/>
    <property type="match status" value="1"/>
</dbReference>
<dbReference type="CDD" id="cd07989">
    <property type="entry name" value="LPLAT_AGPAT-like"/>
    <property type="match status" value="1"/>
</dbReference>
<dbReference type="InterPro" id="IPR002123">
    <property type="entry name" value="Plipid/glycerol_acylTrfase"/>
</dbReference>
<dbReference type="AlphaFoldDB" id="A0A381X029"/>
<evidence type="ECO:0000256" key="4">
    <source>
        <dbReference type="ARBA" id="ARBA00023098"/>
    </source>
</evidence>
<feature type="domain" description="Phospholipid/glycerol acyltransferase" evidence="6">
    <location>
        <begin position="59"/>
        <end position="174"/>
    </location>
</feature>
<gene>
    <name evidence="7" type="ORF">METZ01_LOCUS110914</name>
</gene>
<dbReference type="Pfam" id="PF01553">
    <property type="entry name" value="Acyltransferase"/>
    <property type="match status" value="1"/>
</dbReference>
<dbReference type="PANTHER" id="PTHR10434:SF64">
    <property type="entry name" value="1-ACYL-SN-GLYCEROL-3-PHOSPHATE ACYLTRANSFERASE-RELATED"/>
    <property type="match status" value="1"/>
</dbReference>
<dbReference type="SUPFAM" id="SSF69593">
    <property type="entry name" value="Glycerol-3-phosphate (1)-acyltransferase"/>
    <property type="match status" value="1"/>
</dbReference>
<evidence type="ECO:0000256" key="5">
    <source>
        <dbReference type="ARBA" id="ARBA00023315"/>
    </source>
</evidence>
<keyword evidence="4" id="KW-0443">Lipid metabolism</keyword>
<evidence type="ECO:0000259" key="6">
    <source>
        <dbReference type="SMART" id="SM00563"/>
    </source>
</evidence>
<evidence type="ECO:0000256" key="3">
    <source>
        <dbReference type="ARBA" id="ARBA00022679"/>
    </source>
</evidence>
<name>A0A381X029_9ZZZZ</name>
<organism evidence="7">
    <name type="scientific">marine metagenome</name>
    <dbReference type="NCBI Taxonomy" id="408172"/>
    <lineage>
        <taxon>unclassified sequences</taxon>
        <taxon>metagenomes</taxon>
        <taxon>ecological metagenomes</taxon>
    </lineage>
</organism>
<dbReference type="PANTHER" id="PTHR10434">
    <property type="entry name" value="1-ACYL-SN-GLYCEROL-3-PHOSPHATE ACYLTRANSFERASE"/>
    <property type="match status" value="1"/>
</dbReference>
<accession>A0A381X029</accession>